<comment type="caution">
    <text evidence="2">The sequence shown here is derived from an EMBL/GenBank/DDBJ whole genome shotgun (WGS) entry which is preliminary data.</text>
</comment>
<protein>
    <submittedName>
        <fullName evidence="2">Uncharacterized protein</fullName>
    </submittedName>
</protein>
<evidence type="ECO:0000313" key="2">
    <source>
        <dbReference type="EMBL" id="CAK9154144.1"/>
    </source>
</evidence>
<keyword evidence="1" id="KW-0472">Membrane</keyword>
<name>A0ABC8SAE4_9AQUA</name>
<feature type="transmembrane region" description="Helical" evidence="1">
    <location>
        <begin position="21"/>
        <end position="42"/>
    </location>
</feature>
<feature type="transmembrane region" description="Helical" evidence="1">
    <location>
        <begin position="62"/>
        <end position="83"/>
    </location>
</feature>
<dbReference type="InterPro" id="IPR050426">
    <property type="entry name" value="Glycosyltransferase_28"/>
</dbReference>
<dbReference type="Gene3D" id="3.40.50.2000">
    <property type="entry name" value="Glycogen Phosphorylase B"/>
    <property type="match status" value="1"/>
</dbReference>
<keyword evidence="3" id="KW-1185">Reference proteome</keyword>
<dbReference type="Proteomes" id="UP001642360">
    <property type="component" value="Unassembled WGS sequence"/>
</dbReference>
<keyword evidence="1" id="KW-0812">Transmembrane</keyword>
<proteinExistence type="predicted"/>
<gene>
    <name evidence="2" type="ORF">ILEXP_LOCUS22454</name>
</gene>
<keyword evidence="1" id="KW-1133">Transmembrane helix</keyword>
<evidence type="ECO:0000313" key="3">
    <source>
        <dbReference type="Proteomes" id="UP001642360"/>
    </source>
</evidence>
<dbReference type="PANTHER" id="PTHR48050">
    <property type="entry name" value="STEROL 3-BETA-GLUCOSYLTRANSFERASE"/>
    <property type="match status" value="1"/>
</dbReference>
<organism evidence="2 3">
    <name type="scientific">Ilex paraguariensis</name>
    <name type="common">yerba mate</name>
    <dbReference type="NCBI Taxonomy" id="185542"/>
    <lineage>
        <taxon>Eukaryota</taxon>
        <taxon>Viridiplantae</taxon>
        <taxon>Streptophyta</taxon>
        <taxon>Embryophyta</taxon>
        <taxon>Tracheophyta</taxon>
        <taxon>Spermatophyta</taxon>
        <taxon>Magnoliopsida</taxon>
        <taxon>eudicotyledons</taxon>
        <taxon>Gunneridae</taxon>
        <taxon>Pentapetalae</taxon>
        <taxon>asterids</taxon>
        <taxon>campanulids</taxon>
        <taxon>Aquifoliales</taxon>
        <taxon>Aquifoliaceae</taxon>
        <taxon>Ilex</taxon>
    </lineage>
</organism>
<dbReference type="EMBL" id="CAUOFW020002502">
    <property type="protein sequence ID" value="CAK9154144.1"/>
    <property type="molecule type" value="Genomic_DNA"/>
</dbReference>
<accession>A0ABC8SAE4</accession>
<evidence type="ECO:0000256" key="1">
    <source>
        <dbReference type="SAM" id="Phobius"/>
    </source>
</evidence>
<sequence length="144" mass="16189">MLMCPSLGRDNNFNPNCRLDASCILCGHVVNTVIAAFFVVIATHGRPTYEFPHPLARVPQSAGYWLSYILVDLLIWWGIRGYINDFRKKKLKLPSIAYFSMFNGSISHFPTGYMWSPHVVPKPNGEDCLFLRGGGIYSCTDNGI</sequence>
<reference evidence="2 3" key="1">
    <citation type="submission" date="2024-02" db="EMBL/GenBank/DDBJ databases">
        <authorList>
            <person name="Vignale AGUSTIN F."/>
            <person name="Sosa J E."/>
            <person name="Modenutti C."/>
        </authorList>
    </citation>
    <scope>NUCLEOTIDE SEQUENCE [LARGE SCALE GENOMIC DNA]</scope>
</reference>
<dbReference type="PANTHER" id="PTHR48050:SF16">
    <property type="entry name" value="STEROL 3-BETA-GLUCOSYLTRANSFERASE UGT80B1"/>
    <property type="match status" value="1"/>
</dbReference>
<dbReference type="AlphaFoldDB" id="A0ABC8SAE4"/>
<dbReference type="SUPFAM" id="SSF53756">
    <property type="entry name" value="UDP-Glycosyltransferase/glycogen phosphorylase"/>
    <property type="match status" value="1"/>
</dbReference>